<keyword evidence="3" id="KW-1185">Reference proteome</keyword>
<accession>A0A9W6C700</accession>
<protein>
    <submittedName>
        <fullName evidence="2">Uncharacterized protein</fullName>
    </submittedName>
</protein>
<reference evidence="2 3" key="1">
    <citation type="journal article" date="2023" name="Int. J. Syst. Evol. Microbiol.">
        <title>Sellimonas catena sp. nov., isolated from human faeces.</title>
        <authorList>
            <person name="Hisatomi A."/>
            <person name="Ohkuma M."/>
            <person name="Sakamoto M."/>
        </authorList>
    </citation>
    <scope>NUCLEOTIDE SEQUENCE [LARGE SCALE GENOMIC DNA]</scope>
    <source>
        <strain evidence="2 3">12EGH17</strain>
    </source>
</reference>
<name>A0A9W6C700_9FIRM</name>
<feature type="coiled-coil region" evidence="1">
    <location>
        <begin position="271"/>
        <end position="309"/>
    </location>
</feature>
<dbReference type="RefSeq" id="WP_281872421.1">
    <property type="nucleotide sequence ID" value="NZ_BSBO01000007.1"/>
</dbReference>
<gene>
    <name evidence="2" type="ORF">Selli1_09840</name>
</gene>
<evidence type="ECO:0000313" key="3">
    <source>
        <dbReference type="Proteomes" id="UP001145145"/>
    </source>
</evidence>
<feature type="coiled-coil region" evidence="1">
    <location>
        <begin position="1"/>
        <end position="59"/>
    </location>
</feature>
<comment type="caution">
    <text evidence="2">The sequence shown here is derived from an EMBL/GenBank/DDBJ whole genome shotgun (WGS) entry which is preliminary data.</text>
</comment>
<evidence type="ECO:0000256" key="1">
    <source>
        <dbReference type="SAM" id="Coils"/>
    </source>
</evidence>
<proteinExistence type="predicted"/>
<evidence type="ECO:0000313" key="2">
    <source>
        <dbReference type="EMBL" id="GLG03810.1"/>
    </source>
</evidence>
<dbReference type="EMBL" id="BSBO01000007">
    <property type="protein sequence ID" value="GLG03810.1"/>
    <property type="molecule type" value="Genomic_DNA"/>
</dbReference>
<organism evidence="2 3">
    <name type="scientific">Sellimonas catena</name>
    <dbReference type="NCBI Taxonomy" id="2994035"/>
    <lineage>
        <taxon>Bacteria</taxon>
        <taxon>Bacillati</taxon>
        <taxon>Bacillota</taxon>
        <taxon>Clostridia</taxon>
        <taxon>Lachnospirales</taxon>
        <taxon>Lachnospiraceae</taxon>
        <taxon>Sellimonas</taxon>
    </lineage>
</organism>
<feature type="coiled-coil region" evidence="1">
    <location>
        <begin position="143"/>
        <end position="170"/>
    </location>
</feature>
<keyword evidence="1" id="KW-0175">Coiled coil</keyword>
<sequence>MNYYDEELQRLQQEMMEKERADAKLADLYNQQNELEKKAADLKKIMEDEQEDVDRLNRKSLTAFLYRASGKMGEKLSKEEEEAFAAAVKYDAAAKELQAVEEDIAYYEKQASGLPDCKIQYERMLEAKKEEIKESGNIEAGKILEMERQIAAIENRRKEVKEAISAGERARSIAEETLEGLQSAKNWGMVDLIGGGIMSDVIKYDKLKSVKDRTSALQMALRTFRTELSDVSSRIEGPLQVEVGEFLHFADYFFDGIFTDWMVYDKIKVSKERAEQTYSQIQGILEQLRKMQEQLHTEEEQKRRELEQIVLKG</sequence>
<dbReference type="AlphaFoldDB" id="A0A9W6C700"/>
<dbReference type="Proteomes" id="UP001145145">
    <property type="component" value="Unassembled WGS sequence"/>
</dbReference>